<keyword evidence="8" id="KW-1185">Reference proteome</keyword>
<dbReference type="PANTHER" id="PTHR11070">
    <property type="entry name" value="UVRD / RECB / PCRA DNA HELICASE FAMILY MEMBER"/>
    <property type="match status" value="1"/>
</dbReference>
<dbReference type="PROSITE" id="PS51198">
    <property type="entry name" value="UVRD_HELICASE_ATP_BIND"/>
    <property type="match status" value="1"/>
</dbReference>
<keyword evidence="2 5" id="KW-0378">Hydrolase</keyword>
<keyword evidence="1 5" id="KW-0547">Nucleotide-binding</keyword>
<dbReference type="Proteomes" id="UP000606499">
    <property type="component" value="Unassembled WGS sequence"/>
</dbReference>
<keyword evidence="3 5" id="KW-0347">Helicase</keyword>
<keyword evidence="4 5" id="KW-0067">ATP-binding</keyword>
<dbReference type="AlphaFoldDB" id="A0A923LYS4"/>
<dbReference type="GO" id="GO:0005524">
    <property type="term" value="F:ATP binding"/>
    <property type="evidence" value="ECO:0007669"/>
    <property type="project" value="UniProtKB-UniRule"/>
</dbReference>
<evidence type="ECO:0000256" key="1">
    <source>
        <dbReference type="ARBA" id="ARBA00022741"/>
    </source>
</evidence>
<sequence length="640" mass="73249">MTRDEKIEELTEVLSAGKVFTQQAKERIEEKTDEQLDYILSPIDQCIYLEACAGSGKTEVLGLKAAYEICRWISRQTGIAVLTFTNEATATIADRVSSFYGKPVPSNHFIGTFSSFVHGHIAQRFGYKFYDIPGDRTDKSFRIIDSDTNPYGNQWLNNYRLEFPFPKQTIYASQLYYKGSCKDWFVSQGESTKSLTEMYNSVECQQYIAEIRRRKNAPYLFQLNYLKDQIKECKLKFWHDGFANFDDMNLIAHRCLRDEIICHFIAKKFPVIMIDECQDLSANELNILSLLITAGVTVHYIGDLHQAIYSFKDSCPALFLDHLTTHHFETMHLSQNFRSTQKIVDFSRKMGGIDYSISGSVESKCGNYDCCYVEYDDDEKDAIMAFTDMLNRFDIPINDAVVLVRTQTAKQKLSHGPSNDHKTHPIINAIQLWQQNEPVARQTALSLLAYQLQRWMGFHGKSNNYYYSDEVCPNVVSWRLLLRNILVELCSDPVMTTVDELTYGSWYSKNKERVISVIAHHLNTIGQDLPVITIRTPKGTAKQPMVQIVLPEEEQLCVETIHSVKGGTFDAVLLLSSPDARGKTGFWENWLKSDDESGRIGYVACTRPRYLLCWGVGNLSDDQRRKLEELGLAKLNNDTP</sequence>
<dbReference type="EMBL" id="JACOPL010000015">
    <property type="protein sequence ID" value="MBC5726409.1"/>
    <property type="molecule type" value="Genomic_DNA"/>
</dbReference>
<dbReference type="GO" id="GO:0000725">
    <property type="term" value="P:recombinational repair"/>
    <property type="evidence" value="ECO:0007669"/>
    <property type="project" value="TreeGrafter"/>
</dbReference>
<reference evidence="7" key="1">
    <citation type="submission" date="2020-08" db="EMBL/GenBank/DDBJ databases">
        <title>Genome public.</title>
        <authorList>
            <person name="Liu C."/>
            <person name="Sun Q."/>
        </authorList>
    </citation>
    <scope>NUCLEOTIDE SEQUENCE</scope>
    <source>
        <strain evidence="7">NSJ-28</strain>
    </source>
</reference>
<dbReference type="InterPro" id="IPR014016">
    <property type="entry name" value="UvrD-like_ATP-bd"/>
</dbReference>
<evidence type="ECO:0000256" key="3">
    <source>
        <dbReference type="ARBA" id="ARBA00022806"/>
    </source>
</evidence>
<protein>
    <submittedName>
        <fullName evidence="7">ATP-dependent helicase</fullName>
    </submittedName>
</protein>
<dbReference type="GO" id="GO:0005829">
    <property type="term" value="C:cytosol"/>
    <property type="evidence" value="ECO:0007669"/>
    <property type="project" value="TreeGrafter"/>
</dbReference>
<dbReference type="InterPro" id="IPR000212">
    <property type="entry name" value="DNA_helicase_UvrD/REP"/>
</dbReference>
<dbReference type="RefSeq" id="WP_186950220.1">
    <property type="nucleotide sequence ID" value="NZ_JACOPL010000015.1"/>
</dbReference>
<evidence type="ECO:0000256" key="2">
    <source>
        <dbReference type="ARBA" id="ARBA00022801"/>
    </source>
</evidence>
<dbReference type="PANTHER" id="PTHR11070:SF3">
    <property type="entry name" value="DNA 3'-5' HELICASE"/>
    <property type="match status" value="1"/>
</dbReference>
<organism evidence="7 8">
    <name type="scientific">Agathobaculum faecis</name>
    <dbReference type="NCBI Taxonomy" id="2763013"/>
    <lineage>
        <taxon>Bacteria</taxon>
        <taxon>Bacillati</taxon>
        <taxon>Bacillota</taxon>
        <taxon>Clostridia</taxon>
        <taxon>Eubacteriales</taxon>
        <taxon>Butyricicoccaceae</taxon>
        <taxon>Agathobaculum</taxon>
    </lineage>
</organism>
<feature type="binding site" evidence="5">
    <location>
        <begin position="51"/>
        <end position="58"/>
    </location>
    <ligand>
        <name>ATP</name>
        <dbReference type="ChEBI" id="CHEBI:30616"/>
    </ligand>
</feature>
<dbReference type="GO" id="GO:0043138">
    <property type="term" value="F:3'-5' DNA helicase activity"/>
    <property type="evidence" value="ECO:0007669"/>
    <property type="project" value="TreeGrafter"/>
</dbReference>
<dbReference type="InterPro" id="IPR027417">
    <property type="entry name" value="P-loop_NTPase"/>
</dbReference>
<gene>
    <name evidence="7" type="ORF">H8S45_13190</name>
</gene>
<dbReference type="GO" id="GO:0016787">
    <property type="term" value="F:hydrolase activity"/>
    <property type="evidence" value="ECO:0007669"/>
    <property type="project" value="UniProtKB-UniRule"/>
</dbReference>
<dbReference type="GO" id="GO:0003677">
    <property type="term" value="F:DNA binding"/>
    <property type="evidence" value="ECO:0007669"/>
    <property type="project" value="InterPro"/>
</dbReference>
<evidence type="ECO:0000256" key="4">
    <source>
        <dbReference type="ARBA" id="ARBA00022840"/>
    </source>
</evidence>
<comment type="caution">
    <text evidence="7">The sequence shown here is derived from an EMBL/GenBank/DDBJ whole genome shotgun (WGS) entry which is preliminary data.</text>
</comment>
<feature type="domain" description="UvrD-like helicase ATP-binding" evidence="6">
    <location>
        <begin position="30"/>
        <end position="340"/>
    </location>
</feature>
<evidence type="ECO:0000259" key="6">
    <source>
        <dbReference type="PROSITE" id="PS51198"/>
    </source>
</evidence>
<dbReference type="SUPFAM" id="SSF52540">
    <property type="entry name" value="P-loop containing nucleoside triphosphate hydrolases"/>
    <property type="match status" value="1"/>
</dbReference>
<evidence type="ECO:0000313" key="7">
    <source>
        <dbReference type="EMBL" id="MBC5726409.1"/>
    </source>
</evidence>
<dbReference type="Pfam" id="PF00580">
    <property type="entry name" value="UvrD-helicase"/>
    <property type="match status" value="1"/>
</dbReference>
<dbReference type="Gene3D" id="3.40.50.300">
    <property type="entry name" value="P-loop containing nucleotide triphosphate hydrolases"/>
    <property type="match status" value="2"/>
</dbReference>
<evidence type="ECO:0000313" key="8">
    <source>
        <dbReference type="Proteomes" id="UP000606499"/>
    </source>
</evidence>
<evidence type="ECO:0000256" key="5">
    <source>
        <dbReference type="PROSITE-ProRule" id="PRU00560"/>
    </source>
</evidence>
<proteinExistence type="predicted"/>
<name>A0A923LYS4_9FIRM</name>
<accession>A0A923LYS4</accession>